<dbReference type="CDD" id="cd01830">
    <property type="entry name" value="XynE_like"/>
    <property type="match status" value="1"/>
</dbReference>
<accession>A0A6A5WI77</accession>
<dbReference type="OrthoDB" id="10071171at2759"/>
<dbReference type="PANTHER" id="PTHR43784:SF2">
    <property type="entry name" value="GDSL-LIKE LIPASE_ACYLHYDROLASE, PUTATIVE (AFU_ORTHOLOGUE AFUA_2G00820)-RELATED"/>
    <property type="match status" value="1"/>
</dbReference>
<gene>
    <name evidence="3" type="ORF">P154DRAFT_465352</name>
</gene>
<dbReference type="PANTHER" id="PTHR43784">
    <property type="entry name" value="GDSL-LIKE LIPASE/ACYLHYDROLASE, PUTATIVE (AFU_ORTHOLOGUE AFUA_2G00820)-RELATED"/>
    <property type="match status" value="1"/>
</dbReference>
<dbReference type="AlphaFoldDB" id="A0A6A5WI77"/>
<dbReference type="SUPFAM" id="SSF52266">
    <property type="entry name" value="SGNH hydrolase"/>
    <property type="match status" value="1"/>
</dbReference>
<evidence type="ECO:0000256" key="1">
    <source>
        <dbReference type="SAM" id="Phobius"/>
    </source>
</evidence>
<dbReference type="Pfam" id="PF13472">
    <property type="entry name" value="Lipase_GDSL_2"/>
    <property type="match status" value="1"/>
</dbReference>
<name>A0A6A5WI77_9PLEO</name>
<feature type="transmembrane region" description="Helical" evidence="1">
    <location>
        <begin position="21"/>
        <end position="43"/>
    </location>
</feature>
<evidence type="ECO:0000259" key="2">
    <source>
        <dbReference type="Pfam" id="PF13472"/>
    </source>
</evidence>
<dbReference type="Proteomes" id="UP000799779">
    <property type="component" value="Unassembled WGS sequence"/>
</dbReference>
<dbReference type="EMBL" id="ML977587">
    <property type="protein sequence ID" value="KAF2000634.1"/>
    <property type="molecule type" value="Genomic_DNA"/>
</dbReference>
<dbReference type="Gene3D" id="3.40.50.1110">
    <property type="entry name" value="SGNH hydrolase"/>
    <property type="match status" value="1"/>
</dbReference>
<reference evidence="3" key="1">
    <citation type="journal article" date="2020" name="Stud. Mycol.">
        <title>101 Dothideomycetes genomes: a test case for predicting lifestyles and emergence of pathogens.</title>
        <authorList>
            <person name="Haridas S."/>
            <person name="Albert R."/>
            <person name="Binder M."/>
            <person name="Bloem J."/>
            <person name="Labutti K."/>
            <person name="Salamov A."/>
            <person name="Andreopoulos B."/>
            <person name="Baker S."/>
            <person name="Barry K."/>
            <person name="Bills G."/>
            <person name="Bluhm B."/>
            <person name="Cannon C."/>
            <person name="Castanera R."/>
            <person name="Culley D."/>
            <person name="Daum C."/>
            <person name="Ezra D."/>
            <person name="Gonzalez J."/>
            <person name="Henrissat B."/>
            <person name="Kuo A."/>
            <person name="Liang C."/>
            <person name="Lipzen A."/>
            <person name="Lutzoni F."/>
            <person name="Magnuson J."/>
            <person name="Mondo S."/>
            <person name="Nolan M."/>
            <person name="Ohm R."/>
            <person name="Pangilinan J."/>
            <person name="Park H.-J."/>
            <person name="Ramirez L."/>
            <person name="Alfaro M."/>
            <person name="Sun H."/>
            <person name="Tritt A."/>
            <person name="Yoshinaga Y."/>
            <person name="Zwiers L.-H."/>
            <person name="Turgeon B."/>
            <person name="Goodwin S."/>
            <person name="Spatafora J."/>
            <person name="Crous P."/>
            <person name="Grigoriev I."/>
        </authorList>
    </citation>
    <scope>NUCLEOTIDE SEQUENCE</scope>
    <source>
        <strain evidence="3">CBS 123094</strain>
    </source>
</reference>
<proteinExistence type="predicted"/>
<keyword evidence="1" id="KW-0812">Transmembrane</keyword>
<keyword evidence="3" id="KW-0378">Hydrolase</keyword>
<feature type="domain" description="SGNH hydrolase-type esterase" evidence="2">
    <location>
        <begin position="262"/>
        <end position="450"/>
    </location>
</feature>
<dbReference type="InterPro" id="IPR013830">
    <property type="entry name" value="SGNH_hydro"/>
</dbReference>
<dbReference type="InterPro" id="IPR053140">
    <property type="entry name" value="GDSL_Rv0518-like"/>
</dbReference>
<keyword evidence="4" id="KW-1185">Reference proteome</keyword>
<dbReference type="InterPro" id="IPR036514">
    <property type="entry name" value="SGNH_hydro_sf"/>
</dbReference>
<evidence type="ECO:0000313" key="4">
    <source>
        <dbReference type="Proteomes" id="UP000799779"/>
    </source>
</evidence>
<organism evidence="3 4">
    <name type="scientific">Amniculicola lignicola CBS 123094</name>
    <dbReference type="NCBI Taxonomy" id="1392246"/>
    <lineage>
        <taxon>Eukaryota</taxon>
        <taxon>Fungi</taxon>
        <taxon>Dikarya</taxon>
        <taxon>Ascomycota</taxon>
        <taxon>Pezizomycotina</taxon>
        <taxon>Dothideomycetes</taxon>
        <taxon>Pleosporomycetidae</taxon>
        <taxon>Pleosporales</taxon>
        <taxon>Amniculicolaceae</taxon>
        <taxon>Amniculicola</taxon>
    </lineage>
</organism>
<keyword evidence="1" id="KW-0472">Membrane</keyword>
<sequence length="476" mass="52605">MANILNYASFGGLSERCLTPSLLRLLLPACLLTVLFGTVLFSFRDETPAFNKSKAGGNNTGIGYAQHPNPPNGRWVDAWATSAQLTVPLGLPPAPFDSPSGTFINSSIRQTIPVSISTTQVRLKISNEFSNSSLSITFATLALPPNNTAGTPEIIPHTLQNITFGGRRSIQIPPGANGFSDPINLVLDAGSNVAITLYLQDGQKGAITSHDASRTHMYWAFGDHTNSRMLYIKSKATQRAKHWYFISALEAWVPPSYGSLIILGDSLSDGRGSNINMNNRWPNLLAARVQRSNATKHISVVNMASGGNRVLSDDKNPNVMARLNRDVLAHPGVKYVLVYEGLNDVSVAELDRKTQDAVYEGLIRAYQQLILRLHAFNLPVFFATIAPAGRSPWWPHPERERVRQKINKWIRKSTLFEAVVDFDEILRDEEGSCIRKEWDSGDGVHPNGEGFLQMAEKIDLDIFERWKDGVGNWAKI</sequence>
<keyword evidence="1" id="KW-1133">Transmembrane helix</keyword>
<evidence type="ECO:0000313" key="3">
    <source>
        <dbReference type="EMBL" id="KAF2000634.1"/>
    </source>
</evidence>
<dbReference type="GO" id="GO:0016787">
    <property type="term" value="F:hydrolase activity"/>
    <property type="evidence" value="ECO:0007669"/>
    <property type="project" value="UniProtKB-KW"/>
</dbReference>
<protein>
    <submittedName>
        <fullName evidence="3">SGNH hydrolase</fullName>
    </submittedName>
</protein>